<accession>A0A142F1E2</accession>
<dbReference type="KEGG" id="vg:28799484"/>
<dbReference type="EMBL" id="KU640380">
    <property type="protein sequence ID" value="AMQ66599.1"/>
    <property type="molecule type" value="Genomic_DNA"/>
</dbReference>
<name>A0A142F1E2_9CAUD</name>
<sequence length="568" mass="62526">MAISYGYDRERPRTQVFLDSTALGSANVASEKPLVILGSAIDGEPHVPHMVTNFTQARNLFRGGDLLDAIEMAWSPSPNEPGAGRIYAVRTDEATQAKHEVEGLTVVSNVYGNDANGIQIEYGDSPLTGSKRFSVYFTRERYERIYDNIGNIFNVRYTGEEAQATVEVIVDDTTKLATRLVLSVGDTVEDMQPVRTYELGQGVYQDVNVLVNDIHNLPDFEARMNSMGGNKNIQTQFLDALAPQNIKNQDVTVTAIAGDLLNQTRNDRYVSLSVDFTKGLPESIELTNLSGGETKPAPASWAHMFAQIADLGAYYVVPLTAHEAIHGELSQFLREQSQAGNHLRGIVGGGHSESENELRSRQMNIRNSRVSLVGDSVTRRMADGRVLNMPGYLYASLIAGIASGLPVGEPVTYKQVNIESVDRKFTGDQLDQLNASGVIMTEFIRQRTSSYYRIVSDPTTYNVVTEPVQNRMSLGEVADYLTTELRIELDQFIGSRIQQMSASIIKNAVESFLDQQKNVGGLIVDYSPDDVQVLITGNTATINITVQPAQGLDYINVFLSFVDNELEA</sequence>
<protein>
    <submittedName>
        <fullName evidence="1">Tail sheath-like protein</fullName>
    </submittedName>
</protein>
<organism evidence="1 2">
    <name type="scientific">Bacillus phage Shbh1</name>
    <dbReference type="NCBI Taxonomy" id="1796992"/>
    <lineage>
        <taxon>Viruses</taxon>
        <taxon>Duplodnaviria</taxon>
        <taxon>Heunggongvirae</taxon>
        <taxon>Uroviricota</taxon>
        <taxon>Caudoviricetes</taxon>
        <taxon>Herelleviridae</taxon>
        <taxon>Bastillevirinae</taxon>
        <taxon>Shalavirus</taxon>
        <taxon>Shalavirus Shbh1</taxon>
    </lineage>
</organism>
<dbReference type="OrthoDB" id="1218at10239"/>
<dbReference type="RefSeq" id="YP_009275289.1">
    <property type="nucleotide sequence ID" value="NC_030925.1"/>
</dbReference>
<dbReference type="GeneID" id="28799484"/>
<proteinExistence type="predicted"/>
<reference evidence="1 2" key="1">
    <citation type="submission" date="2016-01" db="EMBL/GenBank/DDBJ databases">
        <title>Isolation and characterization of bacteriophages from East Africa Rift Valley soda lakes.</title>
        <authorList>
            <person name="van Zyl L.J."/>
            <person name="Nemavhulani S."/>
            <person name="Cowan D.A."/>
            <person name="Trindade M.I."/>
        </authorList>
    </citation>
    <scope>NUCLEOTIDE SEQUENCE [LARGE SCALE GENOMIC DNA]</scope>
</reference>
<evidence type="ECO:0000313" key="2">
    <source>
        <dbReference type="Proteomes" id="UP000201588"/>
    </source>
</evidence>
<dbReference type="Proteomes" id="UP000201588">
    <property type="component" value="Segment"/>
</dbReference>
<evidence type="ECO:0000313" key="1">
    <source>
        <dbReference type="EMBL" id="AMQ66599.1"/>
    </source>
</evidence>
<keyword evidence="2" id="KW-1185">Reference proteome</keyword>